<feature type="region of interest" description="Disordered" evidence="8">
    <location>
        <begin position="76"/>
        <end position="98"/>
    </location>
</feature>
<keyword evidence="11" id="KW-1185">Reference proteome</keyword>
<sequence length="505" mass="56217">MPPLKPPLPDFQVLEGTCLVFRLSKGSLLSSSRRGSLFRRMNSAPSGSLSDSSSENCETGHDGNCKNSKVLVVFNGGKNSTSSSPMKQDSDSRDSGCAVDDSSFRFAEPCGFAPKKTIGDSPNPTTEGCNESALCKMSGRKTESKSSFGSGSSFDDGFLDAWDLEKSFTDENEELPFGLGNLLKGPLLGTNGICSDDEKSGVVRPPLRRFNSLMDNYSSPASSKARVGLFRDDLLSDESPRCDKLAFKRPREIDTNSAKRRKSSSLQTIWEKSVKETSNSRYKLQRSISETAASSLSSMLHKSDLIADFTRPYALPVVSGRHEDLKSITSDTLAGLLNGEFKNKVDSFKIIDCRYPYEYEGGHIKGSINLYTKEHVEQELFTSKITQESDSTGGESRNDKRNILIFHCEFSLERGPTLYRFLRRCDRNLSSYPSLHYPEVYLLHGGYESFFSTHKSLCEPCSYQPMVDPKHENDLRKFRIKSNSWSGDLKRQASRSGLKRLGLFN</sequence>
<dbReference type="Pfam" id="PF00581">
    <property type="entry name" value="Rhodanese"/>
    <property type="match status" value="1"/>
</dbReference>
<evidence type="ECO:0000313" key="10">
    <source>
        <dbReference type="EMBL" id="KAK6621535.1"/>
    </source>
</evidence>
<evidence type="ECO:0000313" key="11">
    <source>
        <dbReference type="Proteomes" id="UP001359485"/>
    </source>
</evidence>
<reference evidence="10 11" key="1">
    <citation type="submission" date="2023-09" db="EMBL/GenBank/DDBJ databases">
        <title>Genomes of two closely related lineages of the louse Polyplax serrata with different host specificities.</title>
        <authorList>
            <person name="Martinu J."/>
            <person name="Tarabai H."/>
            <person name="Stefka J."/>
            <person name="Hypsa V."/>
        </authorList>
    </citation>
    <scope>NUCLEOTIDE SEQUENCE [LARGE SCALE GENOMIC DNA]</scope>
    <source>
        <strain evidence="10">98ZLc_SE</strain>
    </source>
</reference>
<comment type="caution">
    <text evidence="10">The sequence shown here is derived from an EMBL/GenBank/DDBJ whole genome shotgun (WGS) entry which is preliminary data.</text>
</comment>
<keyword evidence="6" id="KW-0131">Cell cycle</keyword>
<organism evidence="10 11">
    <name type="scientific">Polyplax serrata</name>
    <name type="common">Common mouse louse</name>
    <dbReference type="NCBI Taxonomy" id="468196"/>
    <lineage>
        <taxon>Eukaryota</taxon>
        <taxon>Metazoa</taxon>
        <taxon>Ecdysozoa</taxon>
        <taxon>Arthropoda</taxon>
        <taxon>Hexapoda</taxon>
        <taxon>Insecta</taxon>
        <taxon>Pterygota</taxon>
        <taxon>Neoptera</taxon>
        <taxon>Paraneoptera</taxon>
        <taxon>Psocodea</taxon>
        <taxon>Troctomorpha</taxon>
        <taxon>Phthiraptera</taxon>
        <taxon>Anoplura</taxon>
        <taxon>Polyplacidae</taxon>
        <taxon>Polyplax</taxon>
    </lineage>
</organism>
<dbReference type="SUPFAM" id="SSF52821">
    <property type="entry name" value="Rhodanese/Cell cycle control phosphatase"/>
    <property type="match status" value="1"/>
</dbReference>
<dbReference type="InterPro" id="IPR036873">
    <property type="entry name" value="Rhodanese-like_dom_sf"/>
</dbReference>
<dbReference type="PANTHER" id="PTHR10828">
    <property type="entry name" value="M-PHASE INDUCER PHOSPHATASE DUAL SPECIFICITY PHOSPHATASE CDC25"/>
    <property type="match status" value="1"/>
</dbReference>
<evidence type="ECO:0000256" key="7">
    <source>
        <dbReference type="ARBA" id="ARBA00051722"/>
    </source>
</evidence>
<name>A0ABR1AJR2_POLSC</name>
<evidence type="ECO:0000256" key="2">
    <source>
        <dbReference type="ARBA" id="ARBA00013064"/>
    </source>
</evidence>
<dbReference type="Proteomes" id="UP001359485">
    <property type="component" value="Unassembled WGS sequence"/>
</dbReference>
<gene>
    <name evidence="10" type="ORF">RUM44_001342</name>
</gene>
<keyword evidence="5" id="KW-0904">Protein phosphatase</keyword>
<evidence type="ECO:0000256" key="1">
    <source>
        <dbReference type="ARBA" id="ARBA00011065"/>
    </source>
</evidence>
<evidence type="ECO:0000256" key="3">
    <source>
        <dbReference type="ARBA" id="ARBA00022618"/>
    </source>
</evidence>
<evidence type="ECO:0000256" key="5">
    <source>
        <dbReference type="ARBA" id="ARBA00022912"/>
    </source>
</evidence>
<dbReference type="PROSITE" id="PS50206">
    <property type="entry name" value="RHODANESE_3"/>
    <property type="match status" value="1"/>
</dbReference>
<feature type="domain" description="Rhodanese" evidence="9">
    <location>
        <begin position="344"/>
        <end position="459"/>
    </location>
</feature>
<evidence type="ECO:0000256" key="8">
    <source>
        <dbReference type="SAM" id="MobiDB-lite"/>
    </source>
</evidence>
<dbReference type="PRINTS" id="PR00716">
    <property type="entry name" value="MPIPHPHTASE"/>
</dbReference>
<dbReference type="EMBL" id="JAWJWF010000047">
    <property type="protein sequence ID" value="KAK6621535.1"/>
    <property type="molecule type" value="Genomic_DNA"/>
</dbReference>
<dbReference type="Gene3D" id="3.40.250.10">
    <property type="entry name" value="Rhodanese-like domain"/>
    <property type="match status" value="1"/>
</dbReference>
<proteinExistence type="inferred from homology"/>
<evidence type="ECO:0000256" key="6">
    <source>
        <dbReference type="ARBA" id="ARBA00023306"/>
    </source>
</evidence>
<evidence type="ECO:0000256" key="4">
    <source>
        <dbReference type="ARBA" id="ARBA00022801"/>
    </source>
</evidence>
<dbReference type="InterPro" id="IPR001763">
    <property type="entry name" value="Rhodanese-like_dom"/>
</dbReference>
<dbReference type="SMART" id="SM00450">
    <property type="entry name" value="RHOD"/>
    <property type="match status" value="1"/>
</dbReference>
<comment type="similarity">
    <text evidence="1">Belongs to the MPI phosphatase family.</text>
</comment>
<dbReference type="EC" id="3.1.3.48" evidence="2"/>
<dbReference type="CDD" id="cd01530">
    <property type="entry name" value="Cdc25"/>
    <property type="match status" value="1"/>
</dbReference>
<evidence type="ECO:0000259" key="9">
    <source>
        <dbReference type="PROSITE" id="PS50206"/>
    </source>
</evidence>
<keyword evidence="4" id="KW-0378">Hydrolase</keyword>
<protein>
    <recommendedName>
        <fullName evidence="2">protein-tyrosine-phosphatase</fullName>
        <ecNumber evidence="2">3.1.3.48</ecNumber>
    </recommendedName>
</protein>
<keyword evidence="3" id="KW-0132">Cell division</keyword>
<feature type="region of interest" description="Disordered" evidence="8">
    <location>
        <begin position="39"/>
        <end position="61"/>
    </location>
</feature>
<dbReference type="InterPro" id="IPR000751">
    <property type="entry name" value="MPI_Phosphatase"/>
</dbReference>
<accession>A0ABR1AJR2</accession>
<comment type="catalytic activity">
    <reaction evidence="7">
        <text>O-phospho-L-tyrosyl-[protein] + H2O = L-tyrosyl-[protein] + phosphate</text>
        <dbReference type="Rhea" id="RHEA:10684"/>
        <dbReference type="Rhea" id="RHEA-COMP:10136"/>
        <dbReference type="Rhea" id="RHEA-COMP:20101"/>
        <dbReference type="ChEBI" id="CHEBI:15377"/>
        <dbReference type="ChEBI" id="CHEBI:43474"/>
        <dbReference type="ChEBI" id="CHEBI:46858"/>
        <dbReference type="ChEBI" id="CHEBI:61978"/>
        <dbReference type="EC" id="3.1.3.48"/>
    </reaction>
</comment>
<feature type="compositionally biased region" description="Polar residues" evidence="8">
    <location>
        <begin position="77"/>
        <end position="87"/>
    </location>
</feature>
<feature type="compositionally biased region" description="Low complexity" evidence="8">
    <location>
        <begin position="39"/>
        <end position="54"/>
    </location>
</feature>
<dbReference type="PANTHER" id="PTHR10828:SF76">
    <property type="entry name" value="M-PHASE INDUCER PHOSPHATASE"/>
    <property type="match status" value="1"/>
</dbReference>